<sequence>MSDQRLFQSDPKNKRPTPPPMPISVGSGGVERSAGSIKAGEVVTSDSHEIELPGEVKEAGVEKIPNEGTIVEIPPDVKKMGVTQSGPAAPVTASSTSQVQIPIADDQLIKDSKGPVTSALTWLAIWCIRKLKKMRLALVIIHGKAEIVKEN</sequence>
<gene>
    <name evidence="2" type="ORF">A3D77_04990</name>
</gene>
<reference evidence="2 3" key="1">
    <citation type="journal article" date="2016" name="Nat. Commun.">
        <title>Thousands of microbial genomes shed light on interconnected biogeochemical processes in an aquifer system.</title>
        <authorList>
            <person name="Anantharaman K."/>
            <person name="Brown C.T."/>
            <person name="Hug L.A."/>
            <person name="Sharon I."/>
            <person name="Castelle C.J."/>
            <person name="Probst A.J."/>
            <person name="Thomas B.C."/>
            <person name="Singh A."/>
            <person name="Wilkins M.J."/>
            <person name="Karaoz U."/>
            <person name="Brodie E.L."/>
            <person name="Williams K.H."/>
            <person name="Hubbard S.S."/>
            <person name="Banfield J.F."/>
        </authorList>
    </citation>
    <scope>NUCLEOTIDE SEQUENCE [LARGE SCALE GENOMIC DNA]</scope>
</reference>
<organism evidence="2 3">
    <name type="scientific">Candidatus Gottesmanbacteria bacterium RIFCSPHIGHO2_02_FULL_39_11</name>
    <dbReference type="NCBI Taxonomy" id="1798382"/>
    <lineage>
        <taxon>Bacteria</taxon>
        <taxon>Candidatus Gottesmaniibacteriota</taxon>
    </lineage>
</organism>
<evidence type="ECO:0000313" key="3">
    <source>
        <dbReference type="Proteomes" id="UP000176923"/>
    </source>
</evidence>
<proteinExistence type="predicted"/>
<evidence type="ECO:0000313" key="2">
    <source>
        <dbReference type="EMBL" id="OGG13423.1"/>
    </source>
</evidence>
<protein>
    <submittedName>
        <fullName evidence="2">Uncharacterized protein</fullName>
    </submittedName>
</protein>
<dbReference type="Proteomes" id="UP000176923">
    <property type="component" value="Unassembled WGS sequence"/>
</dbReference>
<name>A0A1F5ZM12_9BACT</name>
<comment type="caution">
    <text evidence="2">The sequence shown here is derived from an EMBL/GenBank/DDBJ whole genome shotgun (WGS) entry which is preliminary data.</text>
</comment>
<accession>A0A1F5ZM12</accession>
<dbReference type="EMBL" id="MFJL01000036">
    <property type="protein sequence ID" value="OGG13423.1"/>
    <property type="molecule type" value="Genomic_DNA"/>
</dbReference>
<evidence type="ECO:0000256" key="1">
    <source>
        <dbReference type="SAM" id="MobiDB-lite"/>
    </source>
</evidence>
<dbReference type="STRING" id="1798382.A3D77_04990"/>
<feature type="region of interest" description="Disordered" evidence="1">
    <location>
        <begin position="1"/>
        <end position="47"/>
    </location>
</feature>
<dbReference type="AlphaFoldDB" id="A0A1F5ZM12"/>